<evidence type="ECO:0000313" key="2">
    <source>
        <dbReference type="EMBL" id="GEK91828.1"/>
    </source>
</evidence>
<dbReference type="RefSeq" id="WP_146924641.1">
    <property type="nucleotide sequence ID" value="NZ_BJUY01000020.1"/>
</dbReference>
<name>A0A511AUE7_9LACT</name>
<accession>A0A511AUE7</accession>
<proteinExistence type="predicted"/>
<keyword evidence="3" id="KW-1185">Reference proteome</keyword>
<gene>
    <name evidence="2" type="ORF">AKA01nite_14500</name>
</gene>
<sequence>MEKVKAYGSIGFMSLMFFATIDTIYARALGDYAVEAIGLRAWSGENQMGIHLSLIYFFSLFLFGAYWVEKYAREGLKINKKTVFLLFLGLNTIFYLSTGAVAKNVKATAEGLSTIGLEPTEENSVFYDFENGQYTDFEADITLKNYSDEEKMFYLIITERDNDEFTKIYD</sequence>
<organism evidence="2 3">
    <name type="scientific">Alkalibacterium kapii</name>
    <dbReference type="NCBI Taxonomy" id="426704"/>
    <lineage>
        <taxon>Bacteria</taxon>
        <taxon>Bacillati</taxon>
        <taxon>Bacillota</taxon>
        <taxon>Bacilli</taxon>
        <taxon>Lactobacillales</taxon>
        <taxon>Carnobacteriaceae</taxon>
        <taxon>Alkalibacterium</taxon>
    </lineage>
</organism>
<evidence type="ECO:0000256" key="1">
    <source>
        <dbReference type="SAM" id="Phobius"/>
    </source>
</evidence>
<dbReference type="Proteomes" id="UP000321662">
    <property type="component" value="Unassembled WGS sequence"/>
</dbReference>
<dbReference type="EMBL" id="BJUY01000020">
    <property type="protein sequence ID" value="GEK91828.1"/>
    <property type="molecule type" value="Genomic_DNA"/>
</dbReference>
<dbReference type="OrthoDB" id="1795805at2"/>
<evidence type="ECO:0000313" key="3">
    <source>
        <dbReference type="Proteomes" id="UP000321662"/>
    </source>
</evidence>
<feature type="transmembrane region" description="Helical" evidence="1">
    <location>
        <begin position="7"/>
        <end position="28"/>
    </location>
</feature>
<reference evidence="2 3" key="1">
    <citation type="submission" date="2019-07" db="EMBL/GenBank/DDBJ databases">
        <title>Whole genome shotgun sequence of Alkalibacterium kapii NBRC 103247.</title>
        <authorList>
            <person name="Hosoyama A."/>
            <person name="Uohara A."/>
            <person name="Ohji S."/>
            <person name="Ichikawa N."/>
        </authorList>
    </citation>
    <scope>NUCLEOTIDE SEQUENCE [LARGE SCALE GENOMIC DNA]</scope>
    <source>
        <strain evidence="2 3">NBRC 103247</strain>
    </source>
</reference>
<keyword evidence="1" id="KW-1133">Transmembrane helix</keyword>
<keyword evidence="1" id="KW-0812">Transmembrane</keyword>
<protein>
    <submittedName>
        <fullName evidence="2">Uncharacterized protein</fullName>
    </submittedName>
</protein>
<comment type="caution">
    <text evidence="2">The sequence shown here is derived from an EMBL/GenBank/DDBJ whole genome shotgun (WGS) entry which is preliminary data.</text>
</comment>
<dbReference type="AlphaFoldDB" id="A0A511AUE7"/>
<keyword evidence="1" id="KW-0472">Membrane</keyword>
<feature type="transmembrane region" description="Helical" evidence="1">
    <location>
        <begin position="48"/>
        <end position="68"/>
    </location>
</feature>
<feature type="transmembrane region" description="Helical" evidence="1">
    <location>
        <begin position="83"/>
        <end position="102"/>
    </location>
</feature>